<evidence type="ECO:0000313" key="2">
    <source>
        <dbReference type="Proteomes" id="UP000029736"/>
    </source>
</evidence>
<dbReference type="Proteomes" id="UP000029736">
    <property type="component" value="Unassembled WGS sequence"/>
</dbReference>
<accession>A0A098S029</accession>
<dbReference type="EMBL" id="JPOS01000090">
    <property type="protein sequence ID" value="KGE85471.1"/>
    <property type="molecule type" value="Genomic_DNA"/>
</dbReference>
<comment type="caution">
    <text evidence="1">The sequence shown here is derived from an EMBL/GenBank/DDBJ whole genome shotgun (WGS) entry which is preliminary data.</text>
</comment>
<dbReference type="OrthoDB" id="129642at2"/>
<dbReference type="AlphaFoldDB" id="A0A098S029"/>
<sequence length="88" mass="10039">MPKSVEILCPKCDWKPDGRAWWMCTCGHLWNTFETGGRCPACRKQWEETQCPNDGGGCGAISPHLDWYRGLDDWLIEELEQITILSPA</sequence>
<gene>
    <name evidence="1" type="ORF">IX84_28735</name>
</gene>
<dbReference type="STRING" id="1524460.IX84_28735"/>
<name>A0A098S029_9BACT</name>
<dbReference type="RefSeq" id="WP_044228778.1">
    <property type="nucleotide sequence ID" value="NZ_CAKZLC010000102.1"/>
</dbReference>
<reference evidence="1 2" key="1">
    <citation type="journal article" date="2014" name="Int. J. Syst. Evol. Microbiol.">
        <title>Phaeodactylibacter xiamenensis gen. nov., sp. nov., a member of the family Saprospiraceae isolated from the marine alga Phaeodactylum tricornutum.</title>
        <authorList>
            <person name="Chen Z.Jr."/>
            <person name="Lei X."/>
            <person name="Lai Q."/>
            <person name="Li Y."/>
            <person name="Zhang B."/>
            <person name="Zhang J."/>
            <person name="Zhang H."/>
            <person name="Yang L."/>
            <person name="Zheng W."/>
            <person name="Tian Y."/>
            <person name="Yu Z."/>
            <person name="Xu H.Jr."/>
            <person name="Zheng T."/>
        </authorList>
    </citation>
    <scope>NUCLEOTIDE SEQUENCE [LARGE SCALE GENOMIC DNA]</scope>
    <source>
        <strain evidence="1 2">KD52</strain>
    </source>
</reference>
<organism evidence="1 2">
    <name type="scientific">Phaeodactylibacter xiamenensis</name>
    <dbReference type="NCBI Taxonomy" id="1524460"/>
    <lineage>
        <taxon>Bacteria</taxon>
        <taxon>Pseudomonadati</taxon>
        <taxon>Bacteroidota</taxon>
        <taxon>Saprospiria</taxon>
        <taxon>Saprospirales</taxon>
        <taxon>Haliscomenobacteraceae</taxon>
        <taxon>Phaeodactylibacter</taxon>
    </lineage>
</organism>
<keyword evidence="2" id="KW-1185">Reference proteome</keyword>
<protein>
    <submittedName>
        <fullName evidence="1">Uncharacterized protein</fullName>
    </submittedName>
</protein>
<proteinExistence type="predicted"/>
<evidence type="ECO:0000313" key="1">
    <source>
        <dbReference type="EMBL" id="KGE85471.1"/>
    </source>
</evidence>